<name>A0A399F4U1_9DEIN</name>
<dbReference type="RefSeq" id="WP_245971453.1">
    <property type="nucleotide sequence ID" value="NZ_QXDL01000003.1"/>
</dbReference>
<dbReference type="SUPFAM" id="SSF116922">
    <property type="entry name" value="YugE-like"/>
    <property type="match status" value="1"/>
</dbReference>
<evidence type="ECO:0000313" key="1">
    <source>
        <dbReference type="EMBL" id="RIH90795.1"/>
    </source>
</evidence>
<proteinExistence type="predicted"/>
<dbReference type="InterPro" id="IPR023162">
    <property type="entry name" value="Apc36109-like_dom_sf"/>
</dbReference>
<gene>
    <name evidence="1" type="ORF">Mterra_00167</name>
</gene>
<dbReference type="AlphaFoldDB" id="A0A399F4U1"/>
<sequence length="90" mass="9701">MNVPLEAQVQTYLEIYDPLGMAELTPPETLYGPVAAEVVAIMGQSASPEELAAGVHRVLYLSYGTQAGHARNYLGLAQDLWRLKQAQSAG</sequence>
<dbReference type="Gene3D" id="1.10.340.20">
    <property type="entry name" value="Apc36109-like domain"/>
    <property type="match status" value="1"/>
</dbReference>
<accession>A0A399F4U1</accession>
<organism evidence="1 2">
    <name type="scientific">Calidithermus terrae</name>
    <dbReference type="NCBI Taxonomy" id="1408545"/>
    <lineage>
        <taxon>Bacteria</taxon>
        <taxon>Thermotogati</taxon>
        <taxon>Deinococcota</taxon>
        <taxon>Deinococci</taxon>
        <taxon>Thermales</taxon>
        <taxon>Thermaceae</taxon>
        <taxon>Calidithermus</taxon>
    </lineage>
</organism>
<evidence type="ECO:0000313" key="2">
    <source>
        <dbReference type="Proteomes" id="UP000265715"/>
    </source>
</evidence>
<dbReference type="EMBL" id="QXDL01000003">
    <property type="protein sequence ID" value="RIH90795.1"/>
    <property type="molecule type" value="Genomic_DNA"/>
</dbReference>
<reference evidence="1 2" key="1">
    <citation type="submission" date="2018-08" db="EMBL/GenBank/DDBJ databases">
        <title>Meiothermus terrae DSM 26712 genome sequencing project.</title>
        <authorList>
            <person name="Da Costa M.S."/>
            <person name="Albuquerque L."/>
            <person name="Raposo P."/>
            <person name="Froufe H.J.C."/>
            <person name="Barroso C.S."/>
            <person name="Egas C."/>
        </authorList>
    </citation>
    <scope>NUCLEOTIDE SEQUENCE [LARGE SCALE GENOMIC DNA]</scope>
    <source>
        <strain evidence="1 2">DSM 26712</strain>
    </source>
</reference>
<comment type="caution">
    <text evidence="1">The sequence shown here is derived from an EMBL/GenBank/DDBJ whole genome shotgun (WGS) entry which is preliminary data.</text>
</comment>
<protein>
    <submittedName>
        <fullName evidence="1">Uncharacterized protein</fullName>
    </submittedName>
</protein>
<keyword evidence="2" id="KW-1185">Reference proteome</keyword>
<dbReference type="Proteomes" id="UP000265715">
    <property type="component" value="Unassembled WGS sequence"/>
</dbReference>